<dbReference type="RefSeq" id="XP_038989485.1">
    <property type="nucleotide sequence ID" value="XM_039133557.1"/>
</dbReference>
<comment type="similarity">
    <text evidence="1">Belongs to the TRAFAC class TrmE-Era-EngA-EngB-Septin-like GTPase superfamily. AIG1/Toc34/Toc159-like paraseptin GTPase family. IAN subfamily.</text>
</comment>
<evidence type="ECO:0000313" key="7">
    <source>
        <dbReference type="RefSeq" id="XP_038989485.1"/>
    </source>
</evidence>
<reference evidence="7" key="2">
    <citation type="submission" date="2025-08" db="UniProtKB">
        <authorList>
            <consortium name="RefSeq"/>
        </authorList>
    </citation>
    <scope>IDENTIFICATION</scope>
    <source>
        <tissue evidence="7">Young leaves</tissue>
    </source>
</reference>
<dbReference type="InterPro" id="IPR027417">
    <property type="entry name" value="P-loop_NTPase"/>
</dbReference>
<dbReference type="Gene3D" id="3.40.50.300">
    <property type="entry name" value="P-loop containing nucleotide triphosphate hydrolases"/>
    <property type="match status" value="1"/>
</dbReference>
<name>A0A8B9ASQ7_PHODC</name>
<dbReference type="OrthoDB" id="8954335at2759"/>
<proteinExistence type="inferred from homology"/>
<evidence type="ECO:0000256" key="4">
    <source>
        <dbReference type="SAM" id="Coils"/>
    </source>
</evidence>
<protein>
    <submittedName>
        <fullName evidence="7">Immune-associated nucleotide-binding protein 9 isoform X1</fullName>
    </submittedName>
</protein>
<dbReference type="InterPro" id="IPR006703">
    <property type="entry name" value="G_AIG1"/>
</dbReference>
<dbReference type="PANTHER" id="PTHR10903:SF184">
    <property type="entry name" value="GTP-BINDING PROTEIN A"/>
    <property type="match status" value="1"/>
</dbReference>
<evidence type="ECO:0000256" key="1">
    <source>
        <dbReference type="ARBA" id="ARBA00008535"/>
    </source>
</evidence>
<reference evidence="6" key="1">
    <citation type="journal article" date="2019" name="Nat. Commun.">
        <title>Genome-wide association mapping of date palm fruit traits.</title>
        <authorList>
            <person name="Hazzouri K.M."/>
            <person name="Gros-Balthazard M."/>
            <person name="Flowers J.M."/>
            <person name="Copetti D."/>
            <person name="Lemansour A."/>
            <person name="Lebrun M."/>
            <person name="Masmoudi K."/>
            <person name="Ferrand S."/>
            <person name="Dhar M.I."/>
            <person name="Fresquez Z.A."/>
            <person name="Rosas U."/>
            <person name="Zhang J."/>
            <person name="Talag J."/>
            <person name="Lee S."/>
            <person name="Kudrna D."/>
            <person name="Powell R.F."/>
            <person name="Leitch I.J."/>
            <person name="Krueger R.R."/>
            <person name="Wing R.A."/>
            <person name="Amiri K.M.A."/>
            <person name="Purugganan M.D."/>
        </authorList>
    </citation>
    <scope>NUCLEOTIDE SEQUENCE [LARGE SCALE GENOMIC DNA]</scope>
    <source>
        <strain evidence="6">cv. Khalas</strain>
    </source>
</reference>
<dbReference type="GeneID" id="103704803"/>
<sequence length="382" mass="43226">MPSYPSQPKLLERIQPSFLPSDPKSISALKLFIILQRFFNYTMGGSKIDDDWEFTASGNGVSTVVLVGKTGNGKSATGNTILGRKAFLSQFSPAGVTCTCEMQSTILKDGRTLNVIDTPGLFDFSAGSEFIGKEIVKCINMAKDGIHAVLMVFSTRSRFSREEEATIQSLQTFFGERIVDYMIVVFTGGDDLEESGMTLQEFIGRGCPEPLQNILRLCKKRVMLFDNKTNNEIKRAAQVKQLFFLVDSVVASNGGQPFSDQIFAELKEGALRMHDREKEVEAMKGYSEQRISQLKEEIYKSYDDQLARITDMVEHKLKQTIDRLEKQLAEEQAARLEAEKLSQEARMRSDDEIRLLRESLERAQRENEEYRKRAESMKCAIL</sequence>
<dbReference type="PROSITE" id="PS51720">
    <property type="entry name" value="G_AIG1"/>
    <property type="match status" value="1"/>
</dbReference>
<evidence type="ECO:0000256" key="2">
    <source>
        <dbReference type="ARBA" id="ARBA00022741"/>
    </source>
</evidence>
<evidence type="ECO:0000313" key="6">
    <source>
        <dbReference type="Proteomes" id="UP000228380"/>
    </source>
</evidence>
<keyword evidence="3" id="KW-0342">GTP-binding</keyword>
<dbReference type="GO" id="GO:0005525">
    <property type="term" value="F:GTP binding"/>
    <property type="evidence" value="ECO:0007669"/>
    <property type="project" value="UniProtKB-KW"/>
</dbReference>
<keyword evidence="4" id="KW-0175">Coiled coil</keyword>
<accession>A0A8B9ASQ7</accession>
<dbReference type="Pfam" id="PF04548">
    <property type="entry name" value="AIG1"/>
    <property type="match status" value="1"/>
</dbReference>
<dbReference type="AlphaFoldDB" id="A0A8B9ASQ7"/>
<feature type="domain" description="AIG1-type G" evidence="5">
    <location>
        <begin position="59"/>
        <end position="267"/>
    </location>
</feature>
<evidence type="ECO:0000259" key="5">
    <source>
        <dbReference type="PROSITE" id="PS51720"/>
    </source>
</evidence>
<dbReference type="SUPFAM" id="SSF52540">
    <property type="entry name" value="P-loop containing nucleoside triphosphate hydrolases"/>
    <property type="match status" value="1"/>
</dbReference>
<organism evidence="6 7">
    <name type="scientific">Phoenix dactylifera</name>
    <name type="common">Date palm</name>
    <dbReference type="NCBI Taxonomy" id="42345"/>
    <lineage>
        <taxon>Eukaryota</taxon>
        <taxon>Viridiplantae</taxon>
        <taxon>Streptophyta</taxon>
        <taxon>Embryophyta</taxon>
        <taxon>Tracheophyta</taxon>
        <taxon>Spermatophyta</taxon>
        <taxon>Magnoliopsida</taxon>
        <taxon>Liliopsida</taxon>
        <taxon>Arecaceae</taxon>
        <taxon>Coryphoideae</taxon>
        <taxon>Phoeniceae</taxon>
        <taxon>Phoenix</taxon>
    </lineage>
</organism>
<keyword evidence="2" id="KW-0547">Nucleotide-binding</keyword>
<keyword evidence="6" id="KW-1185">Reference proteome</keyword>
<feature type="coiled-coil region" evidence="4">
    <location>
        <begin position="314"/>
        <end position="380"/>
    </location>
</feature>
<dbReference type="FunFam" id="3.40.50.300:FF:000840">
    <property type="entry name" value="Immune-associated nucleotide-binding protein 9"/>
    <property type="match status" value="1"/>
</dbReference>
<dbReference type="PANTHER" id="PTHR10903">
    <property type="entry name" value="GTPASE, IMAP FAMILY MEMBER-RELATED"/>
    <property type="match status" value="1"/>
</dbReference>
<evidence type="ECO:0000256" key="3">
    <source>
        <dbReference type="ARBA" id="ARBA00023134"/>
    </source>
</evidence>
<dbReference type="InterPro" id="IPR045058">
    <property type="entry name" value="GIMA/IAN/Toc"/>
</dbReference>
<dbReference type="CDD" id="cd01852">
    <property type="entry name" value="AIG1"/>
    <property type="match status" value="1"/>
</dbReference>
<gene>
    <name evidence="7" type="primary">LOC103704803</name>
</gene>
<dbReference type="Proteomes" id="UP000228380">
    <property type="component" value="Chromosome 14"/>
</dbReference>